<dbReference type="Proteomes" id="UP000298615">
    <property type="component" value="Chromosome"/>
</dbReference>
<dbReference type="PANTHER" id="PTHR11124">
    <property type="entry name" value="VACUOLAR SORTING PROTEIN VPS29"/>
    <property type="match status" value="1"/>
</dbReference>
<dbReference type="EMBL" id="CP039712">
    <property type="protein sequence ID" value="QCI86063.1"/>
    <property type="molecule type" value="Genomic_DNA"/>
</dbReference>
<dbReference type="NCBIfam" id="TIGR00040">
    <property type="entry name" value="yfcE"/>
    <property type="match status" value="1"/>
</dbReference>
<dbReference type="RefSeq" id="WP_136952900.1">
    <property type="nucleotide sequence ID" value="NZ_CP039712.1"/>
</dbReference>
<keyword evidence="2" id="KW-0479">Metal-binding</keyword>
<feature type="domain" description="Calcineurin-like phosphoesterase" evidence="3">
    <location>
        <begin position="1"/>
        <end position="143"/>
    </location>
</feature>
<comment type="similarity">
    <text evidence="1 2">Belongs to the metallophosphoesterase superfamily. YfcE family.</text>
</comment>
<reference evidence="4 5" key="1">
    <citation type="submission" date="2019-04" db="EMBL/GenBank/DDBJ databases">
        <title>Vagococcus sp. nov., isolated from faeces of yaks (Bos grunniens).</title>
        <authorList>
            <person name="Ge Y."/>
        </authorList>
    </citation>
    <scope>NUCLEOTIDE SEQUENCE [LARGE SCALE GENOMIC DNA]</scope>
    <source>
        <strain evidence="4 5">MN-17</strain>
    </source>
</reference>
<dbReference type="KEGG" id="vao:FA707_03410"/>
<comment type="cofactor">
    <cofactor evidence="2">
        <name>a divalent metal cation</name>
        <dbReference type="ChEBI" id="CHEBI:60240"/>
    </cofactor>
</comment>
<organism evidence="4 5">
    <name type="scientific">Vagococcus zengguangii</name>
    <dbReference type="NCBI Taxonomy" id="2571750"/>
    <lineage>
        <taxon>Bacteria</taxon>
        <taxon>Bacillati</taxon>
        <taxon>Bacillota</taxon>
        <taxon>Bacilli</taxon>
        <taxon>Lactobacillales</taxon>
        <taxon>Enterococcaceae</taxon>
        <taxon>Vagococcus</taxon>
    </lineage>
</organism>
<protein>
    <recommendedName>
        <fullName evidence="2">Phosphoesterase</fullName>
        <ecNumber evidence="2">3.1.4.-</ecNumber>
    </recommendedName>
</protein>
<dbReference type="Gene3D" id="3.60.21.10">
    <property type="match status" value="1"/>
</dbReference>
<dbReference type="AlphaFoldDB" id="A0A4D7CSJ6"/>
<gene>
    <name evidence="4" type="ORF">FA707_03410</name>
</gene>
<dbReference type="SUPFAM" id="SSF56300">
    <property type="entry name" value="Metallo-dependent phosphatases"/>
    <property type="match status" value="1"/>
</dbReference>
<evidence type="ECO:0000259" key="3">
    <source>
        <dbReference type="Pfam" id="PF12850"/>
    </source>
</evidence>
<dbReference type="InterPro" id="IPR041802">
    <property type="entry name" value="MPP_YfcE"/>
</dbReference>
<name>A0A4D7CSJ6_9ENTE</name>
<dbReference type="Pfam" id="PF12850">
    <property type="entry name" value="Metallophos_2"/>
    <property type="match status" value="1"/>
</dbReference>
<dbReference type="InterPro" id="IPR024654">
    <property type="entry name" value="Calcineurin-like_PHP_lpxH"/>
</dbReference>
<dbReference type="EC" id="3.1.4.-" evidence="2"/>
<accession>A0A4D7CSJ6</accession>
<dbReference type="OrthoDB" id="9800565at2"/>
<dbReference type="InterPro" id="IPR029052">
    <property type="entry name" value="Metallo-depent_PP-like"/>
</dbReference>
<sequence>MKYLVVSDNHGQRDILVELVNKYRGKVDAMFHCGDSELEPTDELWHEMLVVTGNCDFDRRYKKFQEVTIGTDKIYMTHGHLSAVRMDLRSLFYEAKEQEANIALYGHTHVLHAEVAEDLLIVNPGSISQPRYPYKVKTYALIESDLEQYCVTYYNEKHELIEELTKTFSRN</sequence>
<keyword evidence="5" id="KW-1185">Reference proteome</keyword>
<dbReference type="GO" id="GO:0046872">
    <property type="term" value="F:metal ion binding"/>
    <property type="evidence" value="ECO:0007669"/>
    <property type="project" value="UniProtKB-KW"/>
</dbReference>
<evidence type="ECO:0000256" key="2">
    <source>
        <dbReference type="RuleBase" id="RU362039"/>
    </source>
</evidence>
<evidence type="ECO:0000256" key="1">
    <source>
        <dbReference type="ARBA" id="ARBA00008950"/>
    </source>
</evidence>
<evidence type="ECO:0000313" key="5">
    <source>
        <dbReference type="Proteomes" id="UP000298615"/>
    </source>
</evidence>
<dbReference type="CDD" id="cd00841">
    <property type="entry name" value="MPP_YfcE"/>
    <property type="match status" value="1"/>
</dbReference>
<dbReference type="GO" id="GO:0016787">
    <property type="term" value="F:hydrolase activity"/>
    <property type="evidence" value="ECO:0007669"/>
    <property type="project" value="UniProtKB-UniRule"/>
</dbReference>
<evidence type="ECO:0000313" key="4">
    <source>
        <dbReference type="EMBL" id="QCI86063.1"/>
    </source>
</evidence>
<dbReference type="InterPro" id="IPR000979">
    <property type="entry name" value="Phosphodiesterase_MJ0936/Vps29"/>
</dbReference>
<proteinExistence type="inferred from homology"/>